<dbReference type="STRING" id="33960.TY91_08840"/>
<dbReference type="Proteomes" id="UP000051845">
    <property type="component" value="Unassembled WGS sequence"/>
</dbReference>
<organism evidence="1 2">
    <name type="scientific">Secundilactobacillus collinoides DSM 20515 = JCM 1123</name>
    <dbReference type="NCBI Taxonomy" id="1423733"/>
    <lineage>
        <taxon>Bacteria</taxon>
        <taxon>Bacillati</taxon>
        <taxon>Bacillota</taxon>
        <taxon>Bacilli</taxon>
        <taxon>Lactobacillales</taxon>
        <taxon>Lactobacillaceae</taxon>
        <taxon>Secundilactobacillus</taxon>
    </lineage>
</organism>
<reference evidence="1 2" key="1">
    <citation type="journal article" date="2015" name="Genome Announc.">
        <title>Expanding the biotechnology potential of lactobacilli through comparative genomics of 213 strains and associated genera.</title>
        <authorList>
            <person name="Sun Z."/>
            <person name="Harris H.M."/>
            <person name="McCann A."/>
            <person name="Guo C."/>
            <person name="Argimon S."/>
            <person name="Zhang W."/>
            <person name="Yang X."/>
            <person name="Jeffery I.B."/>
            <person name="Cooney J.C."/>
            <person name="Kagawa T.F."/>
            <person name="Liu W."/>
            <person name="Song Y."/>
            <person name="Salvetti E."/>
            <person name="Wrobel A."/>
            <person name="Rasinkangas P."/>
            <person name="Parkhill J."/>
            <person name="Rea M.C."/>
            <person name="O'Sullivan O."/>
            <person name="Ritari J."/>
            <person name="Douillard F.P."/>
            <person name="Paul Ross R."/>
            <person name="Yang R."/>
            <person name="Briner A.E."/>
            <person name="Felis G.E."/>
            <person name="de Vos W.M."/>
            <person name="Barrangou R."/>
            <person name="Klaenhammer T.R."/>
            <person name="Caufield P.W."/>
            <person name="Cui Y."/>
            <person name="Zhang H."/>
            <person name="O'Toole P.W."/>
        </authorList>
    </citation>
    <scope>NUCLEOTIDE SEQUENCE [LARGE SCALE GENOMIC DNA]</scope>
    <source>
        <strain evidence="1 2">DSM 20515</strain>
    </source>
</reference>
<proteinExistence type="predicted"/>
<gene>
    <name evidence="1" type="ORF">FC82_GL001433</name>
</gene>
<dbReference type="EMBL" id="AYYR01000024">
    <property type="protein sequence ID" value="KRM76515.1"/>
    <property type="molecule type" value="Genomic_DNA"/>
</dbReference>
<evidence type="ECO:0000313" key="1">
    <source>
        <dbReference type="EMBL" id="KRM76515.1"/>
    </source>
</evidence>
<dbReference type="RefSeq" id="WP_054762893.1">
    <property type="nucleotide sequence ID" value="NZ_AYYR01000024.1"/>
</dbReference>
<sequence>MASNSDSIYNVLTYVKRHPDRVIFKPQEFTNVVTIGIPDTLKVANQDIYFPSDRLSVNLMTDDFLGENGDLLDHFYELTKQTKPDYHDLWITTSHVKKEHLFLLDLSFE</sequence>
<accession>A0A0R2BM93</accession>
<protein>
    <submittedName>
        <fullName evidence="1">Uncharacterized protein</fullName>
    </submittedName>
</protein>
<dbReference type="PATRIC" id="fig|1423733.4.peg.1504"/>
<evidence type="ECO:0000313" key="2">
    <source>
        <dbReference type="Proteomes" id="UP000051845"/>
    </source>
</evidence>
<comment type="caution">
    <text evidence="1">The sequence shown here is derived from an EMBL/GenBank/DDBJ whole genome shotgun (WGS) entry which is preliminary data.</text>
</comment>
<dbReference type="AlphaFoldDB" id="A0A0R2BM93"/>
<name>A0A0R2BM93_SECCO</name>